<evidence type="ECO:0000313" key="2">
    <source>
        <dbReference type="Proteomes" id="UP000315010"/>
    </source>
</evidence>
<dbReference type="SFLD" id="SFLDG01212">
    <property type="entry name" value="Phytoene_synthase_like"/>
    <property type="match status" value="1"/>
</dbReference>
<dbReference type="Pfam" id="PF00494">
    <property type="entry name" value="SQS_PSY"/>
    <property type="match status" value="1"/>
</dbReference>
<accession>A0A5C5Z6R4</accession>
<name>A0A5C5Z6R4_9BACT</name>
<dbReference type="Proteomes" id="UP000315010">
    <property type="component" value="Unassembled WGS sequence"/>
</dbReference>
<dbReference type="OrthoDB" id="9787280at2"/>
<dbReference type="CDD" id="cd00683">
    <property type="entry name" value="Trans_IPPS_HH"/>
    <property type="match status" value="1"/>
</dbReference>
<dbReference type="RefSeq" id="WP_146399723.1">
    <property type="nucleotide sequence ID" value="NZ_SJPJ01000001.1"/>
</dbReference>
<comment type="caution">
    <text evidence="1">The sequence shown here is derived from an EMBL/GenBank/DDBJ whole genome shotgun (WGS) entry which is preliminary data.</text>
</comment>
<dbReference type="GO" id="GO:0016114">
    <property type="term" value="P:terpenoid biosynthetic process"/>
    <property type="evidence" value="ECO:0007669"/>
    <property type="project" value="UniProtKB-ARBA"/>
</dbReference>
<dbReference type="AlphaFoldDB" id="A0A5C5Z6R4"/>
<dbReference type="GO" id="GO:0051996">
    <property type="term" value="F:squalene synthase [NAD(P)H] activity"/>
    <property type="evidence" value="ECO:0007669"/>
    <property type="project" value="InterPro"/>
</dbReference>
<keyword evidence="2" id="KW-1185">Reference proteome</keyword>
<dbReference type="InterPro" id="IPR033904">
    <property type="entry name" value="Trans_IPPS_HH"/>
</dbReference>
<dbReference type="InterPro" id="IPR044843">
    <property type="entry name" value="Trans_IPPS_bact-type"/>
</dbReference>
<dbReference type="Gene3D" id="1.10.600.10">
    <property type="entry name" value="Farnesyl Diphosphate Synthase"/>
    <property type="match status" value="1"/>
</dbReference>
<dbReference type="InterPro" id="IPR017827">
    <property type="entry name" value="HSQ_synthase_HpnC"/>
</dbReference>
<sequence>MPTADEIHQSEALCRRMATSHYENFLFASVLLPRRLRQSSYNVYAFCRTADDLADESSSRKTALASLAVFQQSLDRTFAGAPPQGLFPALFTTIRDFDLPKRPFDDLLDAFRQDQNKTCYANFEELLHYCERSANPVGRIMLDLAEANSEANIALSNKICTALQLVNFWQDVARDYAIGRIYLPTDQMDRFGVKESHLSESKTSPELRRLLQSECQRAERFFDEGEPLIDAVPSWFGRNLRLIVGGGRATIAAIRQIEFDVLSHRPTLSKWTQTRLLVRSLLVSR</sequence>
<dbReference type="NCBIfam" id="TIGR03464">
    <property type="entry name" value="HpnC"/>
    <property type="match status" value="1"/>
</dbReference>
<dbReference type="PANTHER" id="PTHR31480">
    <property type="entry name" value="BIFUNCTIONAL LYCOPENE CYCLASE/PHYTOENE SYNTHASE"/>
    <property type="match status" value="1"/>
</dbReference>
<protein>
    <submittedName>
        <fullName evidence="1">All-trans-phytoene synthase</fullName>
    </submittedName>
</protein>
<reference evidence="1 2" key="1">
    <citation type="submission" date="2019-02" db="EMBL/GenBank/DDBJ databases">
        <title>Deep-cultivation of Planctomycetes and their phenomic and genomic characterization uncovers novel biology.</title>
        <authorList>
            <person name="Wiegand S."/>
            <person name="Jogler M."/>
            <person name="Boedeker C."/>
            <person name="Pinto D."/>
            <person name="Vollmers J."/>
            <person name="Rivas-Marin E."/>
            <person name="Kohn T."/>
            <person name="Peeters S.H."/>
            <person name="Heuer A."/>
            <person name="Rast P."/>
            <person name="Oberbeckmann S."/>
            <person name="Bunk B."/>
            <person name="Jeske O."/>
            <person name="Meyerdierks A."/>
            <person name="Storesund J.E."/>
            <person name="Kallscheuer N."/>
            <person name="Luecker S."/>
            <person name="Lage O.M."/>
            <person name="Pohl T."/>
            <person name="Merkel B.J."/>
            <person name="Hornburger P."/>
            <person name="Mueller R.-W."/>
            <person name="Bruemmer F."/>
            <person name="Labrenz M."/>
            <person name="Spormann A.M."/>
            <person name="Op Den Camp H."/>
            <person name="Overmann J."/>
            <person name="Amann R."/>
            <person name="Jetten M.S.M."/>
            <person name="Mascher T."/>
            <person name="Medema M.H."/>
            <person name="Devos D.P."/>
            <person name="Kaster A.-K."/>
            <person name="Ovreas L."/>
            <person name="Rohde M."/>
            <person name="Galperin M.Y."/>
            <person name="Jogler C."/>
        </authorList>
    </citation>
    <scope>NUCLEOTIDE SEQUENCE [LARGE SCALE GENOMIC DNA]</scope>
    <source>
        <strain evidence="1 2">CA13</strain>
    </source>
</reference>
<organism evidence="1 2">
    <name type="scientific">Novipirellula herctigrandis</name>
    <dbReference type="NCBI Taxonomy" id="2527986"/>
    <lineage>
        <taxon>Bacteria</taxon>
        <taxon>Pseudomonadati</taxon>
        <taxon>Planctomycetota</taxon>
        <taxon>Planctomycetia</taxon>
        <taxon>Pirellulales</taxon>
        <taxon>Pirellulaceae</taxon>
        <taxon>Novipirellula</taxon>
    </lineage>
</organism>
<dbReference type="SFLD" id="SFLDS00005">
    <property type="entry name" value="Isoprenoid_Synthase_Type_I"/>
    <property type="match status" value="1"/>
</dbReference>
<dbReference type="EMBL" id="SJPJ01000001">
    <property type="protein sequence ID" value="TWT82915.1"/>
    <property type="molecule type" value="Genomic_DNA"/>
</dbReference>
<dbReference type="InterPro" id="IPR008949">
    <property type="entry name" value="Isoprenoid_synthase_dom_sf"/>
</dbReference>
<dbReference type="SUPFAM" id="SSF48576">
    <property type="entry name" value="Terpenoid synthases"/>
    <property type="match status" value="1"/>
</dbReference>
<dbReference type="InterPro" id="IPR002060">
    <property type="entry name" value="Squ/phyt_synthse"/>
</dbReference>
<dbReference type="SFLD" id="SFLDG01018">
    <property type="entry name" value="Squalene/Phytoene_Synthase_Lik"/>
    <property type="match status" value="1"/>
</dbReference>
<proteinExistence type="predicted"/>
<dbReference type="GO" id="GO:0004311">
    <property type="term" value="F:geranylgeranyl diphosphate synthase activity"/>
    <property type="evidence" value="ECO:0007669"/>
    <property type="project" value="InterPro"/>
</dbReference>
<gene>
    <name evidence="1" type="primary">crtB_2</name>
    <name evidence="1" type="ORF">CA13_43780</name>
</gene>
<evidence type="ECO:0000313" key="1">
    <source>
        <dbReference type="EMBL" id="TWT82915.1"/>
    </source>
</evidence>